<dbReference type="EMBL" id="BAABNP010000002">
    <property type="protein sequence ID" value="GAA5339411.1"/>
    <property type="molecule type" value="Genomic_DNA"/>
</dbReference>
<comment type="caution">
    <text evidence="1">The sequence shown here is derived from an EMBL/GenBank/DDBJ whole genome shotgun (WGS) entry which is preliminary data.</text>
</comment>
<reference evidence="1 2" key="1">
    <citation type="submission" date="2024-02" db="EMBL/GenBank/DDBJ databases">
        <title>Characterization of antibiotic resistant novel bacterial strains and their environmental applications.</title>
        <authorList>
            <person name="Manzoor S."/>
            <person name="Abbas S."/>
            <person name="Arshad M."/>
            <person name="Li W.J."/>
            <person name="Ahmed I."/>
        </authorList>
    </citation>
    <scope>NUCLEOTIDE SEQUENCE [LARGE SCALE GENOMIC DNA]</scope>
    <source>
        <strain evidence="1 2">KACC 15558</strain>
    </source>
</reference>
<name>A0ABP9U3D0_9MICO</name>
<keyword evidence="2" id="KW-1185">Reference proteome</keyword>
<accession>A0ABP9U3D0</accession>
<evidence type="ECO:0000313" key="1">
    <source>
        <dbReference type="EMBL" id="GAA5339411.1"/>
    </source>
</evidence>
<proteinExistence type="predicted"/>
<evidence type="ECO:0000313" key="2">
    <source>
        <dbReference type="Proteomes" id="UP001498935"/>
    </source>
</evidence>
<gene>
    <name evidence="1" type="ORF">KACC15558_04510</name>
</gene>
<dbReference type="Proteomes" id="UP001498935">
    <property type="component" value="Unassembled WGS sequence"/>
</dbReference>
<organism evidence="1 2">
    <name type="scientific">Brevibacterium ammoniilyticum</name>
    <dbReference type="NCBI Taxonomy" id="1046555"/>
    <lineage>
        <taxon>Bacteria</taxon>
        <taxon>Bacillati</taxon>
        <taxon>Actinomycetota</taxon>
        <taxon>Actinomycetes</taxon>
        <taxon>Micrococcales</taxon>
        <taxon>Brevibacteriaceae</taxon>
        <taxon>Brevibacterium</taxon>
    </lineage>
</organism>
<protein>
    <submittedName>
        <fullName evidence="1">Uncharacterized protein</fullName>
    </submittedName>
</protein>
<sequence>MPRFSGLRADARAVDAVGSMVPCDSAPGGTDAGARRAPVAVKEWSDTGVPLEGLTGSSSTPTFIGHGTNNMLSIIK</sequence>